<comment type="caution">
    <text evidence="3">The sequence shown here is derived from an EMBL/GenBank/DDBJ whole genome shotgun (WGS) entry which is preliminary data.</text>
</comment>
<keyword evidence="4" id="KW-1185">Reference proteome</keyword>
<dbReference type="InterPro" id="IPR052586">
    <property type="entry name" value="ASCC2"/>
</dbReference>
<evidence type="ECO:0000256" key="1">
    <source>
        <dbReference type="SAM" id="MobiDB-lite"/>
    </source>
</evidence>
<dbReference type="OMA" id="LSQHEFW"/>
<evidence type="ECO:0000259" key="2">
    <source>
        <dbReference type="PROSITE" id="PS51140"/>
    </source>
</evidence>
<dbReference type="GO" id="GO:0043130">
    <property type="term" value="F:ubiquitin binding"/>
    <property type="evidence" value="ECO:0007669"/>
    <property type="project" value="InterPro"/>
</dbReference>
<dbReference type="PROSITE" id="PS51140">
    <property type="entry name" value="CUE"/>
    <property type="match status" value="1"/>
</dbReference>
<gene>
    <name evidence="3" type="ORF">DLAC_01826</name>
</gene>
<dbReference type="SUPFAM" id="SSF46934">
    <property type="entry name" value="UBA-like"/>
    <property type="match status" value="1"/>
</dbReference>
<dbReference type="FunCoup" id="A0A152A6G0">
    <property type="interactions" value="153"/>
</dbReference>
<feature type="compositionally biased region" description="Polar residues" evidence="1">
    <location>
        <begin position="694"/>
        <end position="705"/>
    </location>
</feature>
<dbReference type="STRING" id="361077.A0A152A6G0"/>
<dbReference type="PANTHER" id="PTHR21494">
    <property type="entry name" value="ACTIVATING SIGNAL COINTEGRATOR 1 COMPLEX SUBUNIT 2 ASC-1 COMPLEX SUBUNIT P100"/>
    <property type="match status" value="1"/>
</dbReference>
<dbReference type="CDD" id="cd14364">
    <property type="entry name" value="CUE_ASCC2"/>
    <property type="match status" value="1"/>
</dbReference>
<evidence type="ECO:0000313" key="3">
    <source>
        <dbReference type="EMBL" id="KYR01813.1"/>
    </source>
</evidence>
<dbReference type="InParanoid" id="A0A152A6G0"/>
<sequence length="760" mass="87730">MSNIKTKVERESDNKEKLLQVSIEKENQIRDWEKKKLEQNQGLEKTFSLVLDSLGQIEKVKDIDEYWINKSYSINFITFLPEDNIESTQSIESLLYLNHDISKLLKLKYNAFWSHVQLNVSLLDFLDTFLRFFQRIGKSTMDILDFDPNTSNNSSSNSIDSNSKAIEELLSQLSLIDTDKESYQNSKILLYKRVFFVIYRMSQQFEKSGSFITKEYYAKLLLSKNLFSVPKLMDIASIYNAINKNKILNEMFTRIFDIQPLYHKELSIEISNTTKMLNDLFINLISSNTDLIKLEDSSKYVNDIFYSLDCFMRCYPVGVHSLFDVSQDKYRFVEVIIKYYGIIIKYFTTILPKSWPVSVKESFYNPIRNNILSLFHTMIRHLFLIPIEQISNSYLSPCNFCNFTTVSQVSNELLSLVAMIINSTSLSSFLPQQQSKSFLDFKKVSNIDLHSILLDYDKIYQLSNYLLNLKNIDNSIDEIQLSYILQFFGKKLPTSTTTAPSTKTTTTTTTTTATTNNFNMEKIKEVKEVFGDYGDYFIHSCLKFYNDNVVQVINVLCDDSTLPPHLKSMDKSLNTDPKQSNISTPQTTTTTTTTKSATPTNYSDRNSNLKYTMKNNNAVDQNDRAKVASYITRYEEMYDDEYDDSIEEFSGFSIQDGESLNTCDDEDDVVDEDTSISYTNIKPNINKNNNNNNSLSSKRPQQTSKPKNENKPQQTNPIQSTTSTSTTTTTQPTKSNTPHKNYKNKNHNQKDKSLQKRGNQ</sequence>
<dbReference type="PANTHER" id="PTHR21494:SF0">
    <property type="entry name" value="ACTIVATING SIGNAL COINTEGRATOR 1 COMPLEX SUBUNIT 2"/>
    <property type="match status" value="1"/>
</dbReference>
<dbReference type="OrthoDB" id="5577209at2759"/>
<feature type="compositionally biased region" description="Low complexity" evidence="1">
    <location>
        <begin position="583"/>
        <end position="600"/>
    </location>
</feature>
<reference evidence="3 4" key="1">
    <citation type="submission" date="2015-12" db="EMBL/GenBank/DDBJ databases">
        <title>Dictyostelia acquired genes for synthesis and detection of signals that induce cell-type specialization by lateral gene transfer from prokaryotes.</title>
        <authorList>
            <person name="Gloeckner G."/>
            <person name="Schaap P."/>
        </authorList>
    </citation>
    <scope>NUCLEOTIDE SEQUENCE [LARGE SCALE GENOMIC DNA]</scope>
    <source>
        <strain evidence="3 4">TK</strain>
    </source>
</reference>
<dbReference type="InterPro" id="IPR003892">
    <property type="entry name" value="CUE"/>
</dbReference>
<feature type="domain" description="CUE" evidence="2">
    <location>
        <begin position="518"/>
        <end position="561"/>
    </location>
</feature>
<organism evidence="3 4">
    <name type="scientific">Tieghemostelium lacteum</name>
    <name type="common">Slime mold</name>
    <name type="synonym">Dictyostelium lacteum</name>
    <dbReference type="NCBI Taxonomy" id="361077"/>
    <lineage>
        <taxon>Eukaryota</taxon>
        <taxon>Amoebozoa</taxon>
        <taxon>Evosea</taxon>
        <taxon>Eumycetozoa</taxon>
        <taxon>Dictyostelia</taxon>
        <taxon>Dictyosteliales</taxon>
        <taxon>Raperosteliaceae</taxon>
        <taxon>Tieghemostelium</taxon>
    </lineage>
</organism>
<feature type="compositionally biased region" description="Low complexity" evidence="1">
    <location>
        <begin position="680"/>
        <end position="693"/>
    </location>
</feature>
<dbReference type="Pfam" id="PF02845">
    <property type="entry name" value="CUE"/>
    <property type="match status" value="1"/>
</dbReference>
<dbReference type="AlphaFoldDB" id="A0A152A6G0"/>
<feature type="region of interest" description="Disordered" evidence="1">
    <location>
        <begin position="676"/>
        <end position="760"/>
    </location>
</feature>
<feature type="compositionally biased region" description="Polar residues" evidence="1">
    <location>
        <begin position="571"/>
        <end position="582"/>
    </location>
</feature>
<proteinExistence type="predicted"/>
<dbReference type="InterPro" id="IPR009060">
    <property type="entry name" value="UBA-like_sf"/>
</dbReference>
<feature type="region of interest" description="Disordered" evidence="1">
    <location>
        <begin position="568"/>
        <end position="608"/>
    </location>
</feature>
<protein>
    <submittedName>
        <fullName evidence="3">Ubiquitin system component Cue domain containing protein</fullName>
    </submittedName>
</protein>
<dbReference type="InterPro" id="IPR041800">
    <property type="entry name" value="ASCC2_CUE"/>
</dbReference>
<accession>A0A152A6G0</accession>
<dbReference type="Gene3D" id="1.10.8.10">
    <property type="entry name" value="DNA helicase RuvA subunit, C-terminal domain"/>
    <property type="match status" value="1"/>
</dbReference>
<dbReference type="EMBL" id="LODT01000006">
    <property type="protein sequence ID" value="KYR01813.1"/>
    <property type="molecule type" value="Genomic_DNA"/>
</dbReference>
<evidence type="ECO:0000313" key="4">
    <source>
        <dbReference type="Proteomes" id="UP000076078"/>
    </source>
</evidence>
<feature type="compositionally biased region" description="Low complexity" evidence="1">
    <location>
        <begin position="712"/>
        <end position="739"/>
    </location>
</feature>
<dbReference type="Proteomes" id="UP000076078">
    <property type="component" value="Unassembled WGS sequence"/>
</dbReference>
<name>A0A152A6G0_TIELA</name>